<evidence type="ECO:0000256" key="1">
    <source>
        <dbReference type="SAM" id="MobiDB-lite"/>
    </source>
</evidence>
<organism evidence="2 3">
    <name type="scientific">Mya arenaria</name>
    <name type="common">Soft-shell clam</name>
    <dbReference type="NCBI Taxonomy" id="6604"/>
    <lineage>
        <taxon>Eukaryota</taxon>
        <taxon>Metazoa</taxon>
        <taxon>Spiralia</taxon>
        <taxon>Lophotrochozoa</taxon>
        <taxon>Mollusca</taxon>
        <taxon>Bivalvia</taxon>
        <taxon>Autobranchia</taxon>
        <taxon>Heteroconchia</taxon>
        <taxon>Euheterodonta</taxon>
        <taxon>Imparidentia</taxon>
        <taxon>Neoheterodontei</taxon>
        <taxon>Myida</taxon>
        <taxon>Myoidea</taxon>
        <taxon>Myidae</taxon>
        <taxon>Mya</taxon>
    </lineage>
</organism>
<protein>
    <submittedName>
        <fullName evidence="2">Uncharacterized protein</fullName>
    </submittedName>
</protein>
<name>A0ABY7DEQ8_MYAAR</name>
<feature type="compositionally biased region" description="Basic residues" evidence="1">
    <location>
        <begin position="174"/>
        <end position="190"/>
    </location>
</feature>
<feature type="region of interest" description="Disordered" evidence="1">
    <location>
        <begin position="163"/>
        <end position="190"/>
    </location>
</feature>
<reference evidence="2" key="1">
    <citation type="submission" date="2022-11" db="EMBL/GenBank/DDBJ databases">
        <title>Centuries of genome instability and evolution in soft-shell clam transmissible cancer (bioRxiv).</title>
        <authorList>
            <person name="Hart S.F.M."/>
            <person name="Yonemitsu M.A."/>
            <person name="Giersch R.M."/>
            <person name="Beal B.F."/>
            <person name="Arriagada G."/>
            <person name="Davis B.W."/>
            <person name="Ostrander E.A."/>
            <person name="Goff S.P."/>
            <person name="Metzger M.J."/>
        </authorList>
    </citation>
    <scope>NUCLEOTIDE SEQUENCE</scope>
    <source>
        <strain evidence="2">MELC-2E11</strain>
        <tissue evidence="2">Siphon/mantle</tissue>
    </source>
</reference>
<evidence type="ECO:0000313" key="3">
    <source>
        <dbReference type="Proteomes" id="UP001164746"/>
    </source>
</evidence>
<keyword evidence="3" id="KW-1185">Reference proteome</keyword>
<accession>A0ABY7DEQ8</accession>
<gene>
    <name evidence="2" type="ORF">MAR_027895</name>
</gene>
<dbReference type="Proteomes" id="UP001164746">
    <property type="component" value="Chromosome 2"/>
</dbReference>
<dbReference type="EMBL" id="CP111013">
    <property type="protein sequence ID" value="WAQ95205.1"/>
    <property type="molecule type" value="Genomic_DNA"/>
</dbReference>
<evidence type="ECO:0000313" key="2">
    <source>
        <dbReference type="EMBL" id="WAQ95205.1"/>
    </source>
</evidence>
<sequence>MDAERLATIGALVQQRNQNLLRLQQAVDIRRRERRRRDRVVWVRQWILKRPEHGLYDKLMVELRNEDPRAFQHFMRMPPAMFDEVVQRLTPRLTKQDTNYRASLEPGLKVAITLPHLASGNTYRNMQYAWRVPHNTISVVVRELVKVIIEEYSSVQLRSQKRYAAKPTLNPRRASARMRRTPLYQRSRHR</sequence>
<proteinExistence type="predicted"/>